<accession>A0A918Z106</accession>
<keyword evidence="3" id="KW-1185">Reference proteome</keyword>
<dbReference type="Proteomes" id="UP000603227">
    <property type="component" value="Unassembled WGS sequence"/>
</dbReference>
<reference evidence="2" key="2">
    <citation type="submission" date="2020-09" db="EMBL/GenBank/DDBJ databases">
        <authorList>
            <person name="Sun Q."/>
            <person name="Zhou Y."/>
        </authorList>
    </citation>
    <scope>NUCLEOTIDE SEQUENCE</scope>
    <source>
        <strain evidence="2">CGMCC 4.7403</strain>
    </source>
</reference>
<reference evidence="2" key="1">
    <citation type="journal article" date="2014" name="Int. J. Syst. Evol. Microbiol.">
        <title>Complete genome sequence of Corynebacterium casei LMG S-19264T (=DSM 44701T), isolated from a smear-ripened cheese.</title>
        <authorList>
            <consortium name="US DOE Joint Genome Institute (JGI-PGF)"/>
            <person name="Walter F."/>
            <person name="Albersmeier A."/>
            <person name="Kalinowski J."/>
            <person name="Ruckert C."/>
        </authorList>
    </citation>
    <scope>NUCLEOTIDE SEQUENCE</scope>
    <source>
        <strain evidence="2">CGMCC 4.7403</strain>
    </source>
</reference>
<gene>
    <name evidence="2" type="ORF">GCM10017771_50280</name>
</gene>
<evidence type="ECO:0000256" key="1">
    <source>
        <dbReference type="SAM" id="MobiDB-lite"/>
    </source>
</evidence>
<organism evidence="2 3">
    <name type="scientific">Streptomyces capitiformicae</name>
    <dbReference type="NCBI Taxonomy" id="2014920"/>
    <lineage>
        <taxon>Bacteria</taxon>
        <taxon>Bacillati</taxon>
        <taxon>Actinomycetota</taxon>
        <taxon>Actinomycetes</taxon>
        <taxon>Kitasatosporales</taxon>
        <taxon>Streptomycetaceae</taxon>
        <taxon>Streptomyces</taxon>
    </lineage>
</organism>
<comment type="caution">
    <text evidence="2">The sequence shown here is derived from an EMBL/GenBank/DDBJ whole genome shotgun (WGS) entry which is preliminary data.</text>
</comment>
<name>A0A918Z106_9ACTN</name>
<sequence length="77" mass="8107">MVMPSMMPVEGRPTTPAAARPGPAIPAMSVRTRERVTVVPRARQRPRQSAPVSASVGFAQLRRPIEANVTGSALSGS</sequence>
<feature type="region of interest" description="Disordered" evidence="1">
    <location>
        <begin position="1"/>
        <end position="29"/>
    </location>
</feature>
<evidence type="ECO:0000313" key="3">
    <source>
        <dbReference type="Proteomes" id="UP000603227"/>
    </source>
</evidence>
<evidence type="ECO:0000313" key="2">
    <source>
        <dbReference type="EMBL" id="GHE33229.1"/>
    </source>
</evidence>
<proteinExistence type="predicted"/>
<feature type="compositionally biased region" description="Low complexity" evidence="1">
    <location>
        <begin position="11"/>
        <end position="27"/>
    </location>
</feature>
<dbReference type="EMBL" id="BNAT01000018">
    <property type="protein sequence ID" value="GHE33229.1"/>
    <property type="molecule type" value="Genomic_DNA"/>
</dbReference>
<dbReference type="AlphaFoldDB" id="A0A918Z106"/>
<protein>
    <submittedName>
        <fullName evidence="2">Uncharacterized protein</fullName>
    </submittedName>
</protein>